<accession>A0A059T5J9</accession>
<proteinExistence type="predicted"/>
<gene>
    <name evidence="1" type="ORF">LP083-1_053</name>
</gene>
<evidence type="ECO:0000313" key="1">
    <source>
        <dbReference type="EMBL" id="AHL19018.1"/>
    </source>
</evidence>
<reference evidence="1" key="1">
    <citation type="journal article" date="2014" name="Appl. Environ. Microbiol.">
        <title>Comparative genomic and morphological analysis of Listeria phages isolated from farm environments.</title>
        <authorList>
            <person name="Denes T."/>
            <person name="Vongkamjan K."/>
            <person name="Ackermann H.W."/>
            <person name="Moreno Switt A.I."/>
            <person name="Wiedmann M."/>
            <person name="den Bakker H.C."/>
        </authorList>
    </citation>
    <scope>NUCLEOTIDE SEQUENCE</scope>
</reference>
<name>A0A059T5J9_9CAUD</name>
<sequence>MTKFKVGDEVYSPFDDETGIVLQVLWDTSETNSAFSAYQVLFNDGIMVVAELALQHPNEQLDLFKVMEE</sequence>
<organism evidence="1">
    <name type="scientific">Listeria phage LP-083-1</name>
    <dbReference type="NCBI Taxonomy" id="1458854"/>
    <lineage>
        <taxon>Viruses</taxon>
        <taxon>Duplodnaviria</taxon>
        <taxon>Heunggongvirae</taxon>
        <taxon>Uroviricota</taxon>
        <taxon>Caudoviricetes</taxon>
    </lineage>
</organism>
<dbReference type="EMBL" id="KJ094028">
    <property type="protein sequence ID" value="AHL19018.1"/>
    <property type="molecule type" value="Genomic_DNA"/>
</dbReference>
<protein>
    <submittedName>
        <fullName evidence="1">Uncharacterized protein</fullName>
    </submittedName>
</protein>